<dbReference type="NCBIfam" id="TIGR00552">
    <property type="entry name" value="nadE"/>
    <property type="match status" value="1"/>
</dbReference>
<proteinExistence type="predicted"/>
<keyword evidence="4" id="KW-0067">ATP-binding</keyword>
<dbReference type="GO" id="GO:0009435">
    <property type="term" value="P:NAD+ biosynthetic process"/>
    <property type="evidence" value="ECO:0007669"/>
    <property type="project" value="UniProtKB-UniPathway"/>
</dbReference>
<keyword evidence="5" id="KW-0520">NAD</keyword>
<dbReference type="AlphaFoldDB" id="A0A0F9LL05"/>
<evidence type="ECO:0000256" key="5">
    <source>
        <dbReference type="ARBA" id="ARBA00023027"/>
    </source>
</evidence>
<dbReference type="GO" id="GO:0005524">
    <property type="term" value="F:ATP binding"/>
    <property type="evidence" value="ECO:0007669"/>
    <property type="project" value="UniProtKB-KW"/>
</dbReference>
<dbReference type="Pfam" id="PF02540">
    <property type="entry name" value="NAD_synthase"/>
    <property type="match status" value="1"/>
</dbReference>
<dbReference type="InterPro" id="IPR003694">
    <property type="entry name" value="NAD_synthase"/>
</dbReference>
<feature type="domain" description="NAD/GMP synthase" evidence="6">
    <location>
        <begin position="23"/>
        <end position="230"/>
    </location>
</feature>
<dbReference type="CDD" id="cd00553">
    <property type="entry name" value="NAD_synthase"/>
    <property type="match status" value="1"/>
</dbReference>
<evidence type="ECO:0000256" key="1">
    <source>
        <dbReference type="ARBA" id="ARBA00004790"/>
    </source>
</evidence>
<dbReference type="InterPro" id="IPR022310">
    <property type="entry name" value="NAD/GMP_synthase"/>
</dbReference>
<accession>A0A0F9LL05</accession>
<keyword evidence="2" id="KW-0436">Ligase</keyword>
<dbReference type="PANTHER" id="PTHR23090:SF9">
    <property type="entry name" value="GLUTAMINE-DEPENDENT NAD(+) SYNTHETASE"/>
    <property type="match status" value="1"/>
</dbReference>
<sequence>MQLLNTKTDYKRAYRNIIKNGVKYLRKYPKIEFLILGLSGGIDSTLTAALARDICKELPHIKLMGYSIPIESNTKDEVHRAEQAGLAFCHCFNEIHVVEKLYEYYKLYDRPSTDIAYGNIKARLRMMYLYDQAYKMNGLVLSTDNYTEYMLGFWTLHGDVGDLGLLQNLWKTEVYRLAEYLGGKLDDNEKEVIERACQAIPTDGLGISESDFDQLGEDNYERIDLILFRYSELGDHLLMNHPVIQRHLNTEFKRNNPFNIMRKEIIKIKGENYES</sequence>
<dbReference type="GO" id="GO:0003952">
    <property type="term" value="F:NAD+ synthase (glutamine-hydrolyzing) activity"/>
    <property type="evidence" value="ECO:0007669"/>
    <property type="project" value="InterPro"/>
</dbReference>
<evidence type="ECO:0000256" key="4">
    <source>
        <dbReference type="ARBA" id="ARBA00022840"/>
    </source>
</evidence>
<gene>
    <name evidence="7" type="ORF">LCGC14_1202180</name>
</gene>
<dbReference type="GO" id="GO:0005737">
    <property type="term" value="C:cytoplasm"/>
    <property type="evidence" value="ECO:0007669"/>
    <property type="project" value="InterPro"/>
</dbReference>
<evidence type="ECO:0000259" key="6">
    <source>
        <dbReference type="Pfam" id="PF02540"/>
    </source>
</evidence>
<name>A0A0F9LL05_9ZZZZ</name>
<organism evidence="7">
    <name type="scientific">marine sediment metagenome</name>
    <dbReference type="NCBI Taxonomy" id="412755"/>
    <lineage>
        <taxon>unclassified sequences</taxon>
        <taxon>metagenomes</taxon>
        <taxon>ecological metagenomes</taxon>
    </lineage>
</organism>
<comment type="pathway">
    <text evidence="1">Cofactor biosynthesis; NAD(+) biosynthesis.</text>
</comment>
<keyword evidence="3" id="KW-0547">Nucleotide-binding</keyword>
<dbReference type="PANTHER" id="PTHR23090">
    <property type="entry name" value="NH 3 /GLUTAMINE-DEPENDENT NAD + SYNTHETASE"/>
    <property type="match status" value="1"/>
</dbReference>
<evidence type="ECO:0000313" key="7">
    <source>
        <dbReference type="EMBL" id="KKM94058.1"/>
    </source>
</evidence>
<dbReference type="EMBL" id="LAZR01006188">
    <property type="protein sequence ID" value="KKM94058.1"/>
    <property type="molecule type" value="Genomic_DNA"/>
</dbReference>
<dbReference type="Gene3D" id="3.40.50.620">
    <property type="entry name" value="HUPs"/>
    <property type="match status" value="1"/>
</dbReference>
<dbReference type="GO" id="GO:0004359">
    <property type="term" value="F:glutaminase activity"/>
    <property type="evidence" value="ECO:0007669"/>
    <property type="project" value="InterPro"/>
</dbReference>
<evidence type="ECO:0000256" key="3">
    <source>
        <dbReference type="ARBA" id="ARBA00022741"/>
    </source>
</evidence>
<dbReference type="SUPFAM" id="SSF52402">
    <property type="entry name" value="Adenine nucleotide alpha hydrolases-like"/>
    <property type="match status" value="1"/>
</dbReference>
<dbReference type="InterPro" id="IPR014729">
    <property type="entry name" value="Rossmann-like_a/b/a_fold"/>
</dbReference>
<dbReference type="UniPathway" id="UPA00253"/>
<comment type="caution">
    <text evidence="7">The sequence shown here is derived from an EMBL/GenBank/DDBJ whole genome shotgun (WGS) entry which is preliminary data.</text>
</comment>
<protein>
    <recommendedName>
        <fullName evidence="6">NAD/GMP synthase domain-containing protein</fullName>
    </recommendedName>
</protein>
<evidence type="ECO:0000256" key="2">
    <source>
        <dbReference type="ARBA" id="ARBA00022598"/>
    </source>
</evidence>
<reference evidence="7" key="1">
    <citation type="journal article" date="2015" name="Nature">
        <title>Complex archaea that bridge the gap between prokaryotes and eukaryotes.</title>
        <authorList>
            <person name="Spang A."/>
            <person name="Saw J.H."/>
            <person name="Jorgensen S.L."/>
            <person name="Zaremba-Niedzwiedzka K."/>
            <person name="Martijn J."/>
            <person name="Lind A.E."/>
            <person name="van Eijk R."/>
            <person name="Schleper C."/>
            <person name="Guy L."/>
            <person name="Ettema T.J."/>
        </authorList>
    </citation>
    <scope>NUCLEOTIDE SEQUENCE</scope>
</reference>